<dbReference type="RefSeq" id="WP_143338677.1">
    <property type="nucleotide sequence ID" value="NZ_FMYU01000005.1"/>
</dbReference>
<dbReference type="EMBL" id="FMYU01000005">
    <property type="protein sequence ID" value="SDC40905.1"/>
    <property type="molecule type" value="Genomic_DNA"/>
</dbReference>
<sequence length="81" mass="9245">MNICIIYTSNTKFAKLQESIYELIISAGINAIEDTQRNEPIGFKTCVKFESECAKWLLLQATLQAVLREYRKEGAVCTRLI</sequence>
<proteinExistence type="predicted"/>
<dbReference type="AlphaFoldDB" id="A0A1G6LDQ3"/>
<accession>A0A1G6LDQ3</accession>
<organism evidence="1 2">
    <name type="scientific">Desulfurella multipotens</name>
    <dbReference type="NCBI Taxonomy" id="79269"/>
    <lineage>
        <taxon>Bacteria</taxon>
        <taxon>Pseudomonadati</taxon>
        <taxon>Campylobacterota</taxon>
        <taxon>Desulfurellia</taxon>
        <taxon>Desulfurellales</taxon>
        <taxon>Desulfurellaceae</taxon>
        <taxon>Desulfurella</taxon>
    </lineage>
</organism>
<protein>
    <submittedName>
        <fullName evidence="1">Uncharacterized protein</fullName>
    </submittedName>
</protein>
<evidence type="ECO:0000313" key="2">
    <source>
        <dbReference type="Proteomes" id="UP000199411"/>
    </source>
</evidence>
<evidence type="ECO:0000313" key="1">
    <source>
        <dbReference type="EMBL" id="SDC40905.1"/>
    </source>
</evidence>
<name>A0A1G6LDQ3_9BACT</name>
<reference evidence="2" key="1">
    <citation type="submission" date="2016-10" db="EMBL/GenBank/DDBJ databases">
        <authorList>
            <person name="Varghese N."/>
            <person name="Submissions S."/>
        </authorList>
    </citation>
    <scope>NUCLEOTIDE SEQUENCE [LARGE SCALE GENOMIC DNA]</scope>
    <source>
        <strain evidence="2">DSM 8415</strain>
    </source>
</reference>
<keyword evidence="2" id="KW-1185">Reference proteome</keyword>
<gene>
    <name evidence="1" type="ORF">SAMN05660835_00777</name>
</gene>
<dbReference type="Proteomes" id="UP000199411">
    <property type="component" value="Unassembled WGS sequence"/>
</dbReference>